<accession>A0AAN7A116</accession>
<feature type="region of interest" description="Disordered" evidence="1">
    <location>
        <begin position="1"/>
        <end position="199"/>
    </location>
</feature>
<sequence>MSRGVPHLESSLEPPSTDSSRDGATTTAGGQEKRQPPDTRSGKKGGRPSWLTNKAQKLASWLATSEPSAQALTQHRKESFQRAGVAQNDTEPHSKLQAPIGEIPSDAIRPSTGPSPEELVVQKKKKKKKGEEEAAAAERRKKRKKQQQHPGHPKGVVLLPGQGGGPTSSSSESWSSIYSGQEGSVSDSLSAFPYAGSSN</sequence>
<comment type="caution">
    <text evidence="2">The sequence shown here is derived from an EMBL/GenBank/DDBJ whole genome shotgun (WGS) entry which is preliminary data.</text>
</comment>
<feature type="compositionally biased region" description="Polar residues" evidence="1">
    <location>
        <begin position="62"/>
        <end position="73"/>
    </location>
</feature>
<feature type="compositionally biased region" description="Polar residues" evidence="1">
    <location>
        <begin position="13"/>
        <end position="29"/>
    </location>
</feature>
<keyword evidence="3" id="KW-1185">Reference proteome</keyword>
<organism evidence="2 3">
    <name type="scientific">Chaetomidium leptoderma</name>
    <dbReference type="NCBI Taxonomy" id="669021"/>
    <lineage>
        <taxon>Eukaryota</taxon>
        <taxon>Fungi</taxon>
        <taxon>Dikarya</taxon>
        <taxon>Ascomycota</taxon>
        <taxon>Pezizomycotina</taxon>
        <taxon>Sordariomycetes</taxon>
        <taxon>Sordariomycetidae</taxon>
        <taxon>Sordariales</taxon>
        <taxon>Chaetomiaceae</taxon>
        <taxon>Chaetomidium</taxon>
    </lineage>
</organism>
<reference evidence="2" key="1">
    <citation type="journal article" date="2023" name="Mol. Phylogenet. Evol.">
        <title>Genome-scale phylogeny and comparative genomics of the fungal order Sordariales.</title>
        <authorList>
            <person name="Hensen N."/>
            <person name="Bonometti L."/>
            <person name="Westerberg I."/>
            <person name="Brannstrom I.O."/>
            <person name="Guillou S."/>
            <person name="Cros-Aarteil S."/>
            <person name="Calhoun S."/>
            <person name="Haridas S."/>
            <person name="Kuo A."/>
            <person name="Mondo S."/>
            <person name="Pangilinan J."/>
            <person name="Riley R."/>
            <person name="LaButti K."/>
            <person name="Andreopoulos B."/>
            <person name="Lipzen A."/>
            <person name="Chen C."/>
            <person name="Yan M."/>
            <person name="Daum C."/>
            <person name="Ng V."/>
            <person name="Clum A."/>
            <person name="Steindorff A."/>
            <person name="Ohm R.A."/>
            <person name="Martin F."/>
            <person name="Silar P."/>
            <person name="Natvig D.O."/>
            <person name="Lalanne C."/>
            <person name="Gautier V."/>
            <person name="Ament-Velasquez S.L."/>
            <person name="Kruys A."/>
            <person name="Hutchinson M.I."/>
            <person name="Powell A.J."/>
            <person name="Barry K."/>
            <person name="Miller A.N."/>
            <person name="Grigoriev I.V."/>
            <person name="Debuchy R."/>
            <person name="Gladieux P."/>
            <person name="Hiltunen Thoren M."/>
            <person name="Johannesson H."/>
        </authorList>
    </citation>
    <scope>NUCLEOTIDE SEQUENCE</scope>
    <source>
        <strain evidence="2">CBS 538.74</strain>
    </source>
</reference>
<dbReference type="EMBL" id="MU856841">
    <property type="protein sequence ID" value="KAK4158137.1"/>
    <property type="molecule type" value="Genomic_DNA"/>
</dbReference>
<protein>
    <submittedName>
        <fullName evidence="2">Uncharacterized protein</fullName>
    </submittedName>
</protein>
<gene>
    <name evidence="2" type="ORF">C8A00DRAFT_28848</name>
</gene>
<reference evidence="2" key="2">
    <citation type="submission" date="2023-05" db="EMBL/GenBank/DDBJ databases">
        <authorList>
            <consortium name="Lawrence Berkeley National Laboratory"/>
            <person name="Steindorff A."/>
            <person name="Hensen N."/>
            <person name="Bonometti L."/>
            <person name="Westerberg I."/>
            <person name="Brannstrom I.O."/>
            <person name="Guillou S."/>
            <person name="Cros-Aarteil S."/>
            <person name="Calhoun S."/>
            <person name="Haridas S."/>
            <person name="Kuo A."/>
            <person name="Mondo S."/>
            <person name="Pangilinan J."/>
            <person name="Riley R."/>
            <person name="Labutti K."/>
            <person name="Andreopoulos B."/>
            <person name="Lipzen A."/>
            <person name="Chen C."/>
            <person name="Yanf M."/>
            <person name="Daum C."/>
            <person name="Ng V."/>
            <person name="Clum A."/>
            <person name="Ohm R."/>
            <person name="Martin F."/>
            <person name="Silar P."/>
            <person name="Natvig D."/>
            <person name="Lalanne C."/>
            <person name="Gautier V."/>
            <person name="Ament-Velasquez S.L."/>
            <person name="Kruys A."/>
            <person name="Hutchinson M.I."/>
            <person name="Powell A.J."/>
            <person name="Barry K."/>
            <person name="Miller A.N."/>
            <person name="Grigoriev I.V."/>
            <person name="Debuchy R."/>
            <person name="Gladieux P."/>
            <person name="Thoren M.H."/>
            <person name="Johannesson H."/>
        </authorList>
    </citation>
    <scope>NUCLEOTIDE SEQUENCE</scope>
    <source>
        <strain evidence="2">CBS 538.74</strain>
    </source>
</reference>
<evidence type="ECO:0000313" key="2">
    <source>
        <dbReference type="EMBL" id="KAK4158137.1"/>
    </source>
</evidence>
<evidence type="ECO:0000256" key="1">
    <source>
        <dbReference type="SAM" id="MobiDB-lite"/>
    </source>
</evidence>
<proteinExistence type="predicted"/>
<feature type="compositionally biased region" description="Low complexity" evidence="1">
    <location>
        <begin position="167"/>
        <end position="180"/>
    </location>
</feature>
<feature type="compositionally biased region" description="Basic and acidic residues" evidence="1">
    <location>
        <begin position="129"/>
        <end position="138"/>
    </location>
</feature>
<dbReference type="AlphaFoldDB" id="A0AAN7A116"/>
<dbReference type="Proteomes" id="UP001302745">
    <property type="component" value="Unassembled WGS sequence"/>
</dbReference>
<feature type="compositionally biased region" description="Basic and acidic residues" evidence="1">
    <location>
        <begin position="31"/>
        <end position="41"/>
    </location>
</feature>
<evidence type="ECO:0000313" key="3">
    <source>
        <dbReference type="Proteomes" id="UP001302745"/>
    </source>
</evidence>
<name>A0AAN7A116_9PEZI</name>